<dbReference type="EMBL" id="AP026867">
    <property type="protein sequence ID" value="BDS09799.1"/>
    <property type="molecule type" value="Genomic_DNA"/>
</dbReference>
<organism evidence="2 3">
    <name type="scientific">Aureispira anguillae</name>
    <dbReference type="NCBI Taxonomy" id="2864201"/>
    <lineage>
        <taxon>Bacteria</taxon>
        <taxon>Pseudomonadati</taxon>
        <taxon>Bacteroidota</taxon>
        <taxon>Saprospiria</taxon>
        <taxon>Saprospirales</taxon>
        <taxon>Saprospiraceae</taxon>
        <taxon>Aureispira</taxon>
    </lineage>
</organism>
<gene>
    <name evidence="2" type="ORF">AsAng_0005040</name>
</gene>
<proteinExistence type="predicted"/>
<keyword evidence="3" id="KW-1185">Reference proteome</keyword>
<keyword evidence="1" id="KW-0732">Signal</keyword>
<evidence type="ECO:0000313" key="2">
    <source>
        <dbReference type="EMBL" id="BDS09799.1"/>
    </source>
</evidence>
<dbReference type="RefSeq" id="WP_264791159.1">
    <property type="nucleotide sequence ID" value="NZ_AP026867.1"/>
</dbReference>
<name>A0A915YB29_9BACT</name>
<evidence type="ECO:0000256" key="1">
    <source>
        <dbReference type="SAM" id="SignalP"/>
    </source>
</evidence>
<feature type="chain" id="PRO_5037204444" description="Lipocalin-like domain-containing protein" evidence="1">
    <location>
        <begin position="23"/>
        <end position="128"/>
    </location>
</feature>
<sequence length="128" mass="14844">MRSILVLGLFILLFVACNTTHKTTSKDKGLNLEWFYGVWKVTAFRFHDGRVMPGPYMGNPQYEFDKDGKRTKTLNEEPAPPPEIVEYKLEGDSISYPNKPKFPGMKIMKLTQDSMVLRTAKLSWYLHR</sequence>
<dbReference type="AlphaFoldDB" id="A0A915YB29"/>
<protein>
    <recommendedName>
        <fullName evidence="4">Lipocalin-like domain-containing protein</fullName>
    </recommendedName>
</protein>
<evidence type="ECO:0000313" key="3">
    <source>
        <dbReference type="Proteomes" id="UP001060919"/>
    </source>
</evidence>
<dbReference type="KEGG" id="aup:AsAng_0005040"/>
<feature type="signal peptide" evidence="1">
    <location>
        <begin position="1"/>
        <end position="22"/>
    </location>
</feature>
<accession>A0A915YB29</accession>
<evidence type="ECO:0008006" key="4">
    <source>
        <dbReference type="Google" id="ProtNLM"/>
    </source>
</evidence>
<dbReference type="Proteomes" id="UP001060919">
    <property type="component" value="Chromosome"/>
</dbReference>
<reference evidence="2" key="1">
    <citation type="submission" date="2022-09" db="EMBL/GenBank/DDBJ databases">
        <title>Aureispira anguillicida sp. nov., isolated from Leptocephalus of Japanese eel Anguilla japonica.</title>
        <authorList>
            <person name="Yuasa K."/>
            <person name="Mekata T."/>
            <person name="Ikunari K."/>
        </authorList>
    </citation>
    <scope>NUCLEOTIDE SEQUENCE</scope>
    <source>
        <strain evidence="2">EL160426</strain>
    </source>
</reference>